<dbReference type="PANTHER" id="PTHR47926">
    <property type="entry name" value="PENTATRICOPEPTIDE REPEAT-CONTAINING PROTEIN"/>
    <property type="match status" value="1"/>
</dbReference>
<evidence type="ECO:0000256" key="3">
    <source>
        <dbReference type="ARBA" id="ARBA00022737"/>
    </source>
</evidence>
<evidence type="ECO:0000256" key="5">
    <source>
        <dbReference type="ARBA" id="ARBA00023128"/>
    </source>
</evidence>
<evidence type="ECO:0000313" key="10">
    <source>
        <dbReference type="Proteomes" id="UP000685013"/>
    </source>
</evidence>
<dbReference type="Pfam" id="PF13041">
    <property type="entry name" value="PPR_2"/>
    <property type="match status" value="1"/>
</dbReference>
<comment type="subcellular location">
    <subcellularLocation>
        <location evidence="1">Mitochondrion</location>
    </subcellularLocation>
</comment>
<dbReference type="Pfam" id="PF02362">
    <property type="entry name" value="B3"/>
    <property type="match status" value="1"/>
</dbReference>
<name>A0AAV6LY34_9ROSI</name>
<dbReference type="PROSITE" id="PS50863">
    <property type="entry name" value="B3"/>
    <property type="match status" value="1"/>
</dbReference>
<dbReference type="InterPro" id="IPR032867">
    <property type="entry name" value="DYW_dom"/>
</dbReference>
<dbReference type="GO" id="GO:0003677">
    <property type="term" value="F:DNA binding"/>
    <property type="evidence" value="ECO:0007669"/>
    <property type="project" value="InterPro"/>
</dbReference>
<proteinExistence type="inferred from homology"/>
<reference evidence="9 10" key="1">
    <citation type="journal article" date="2021" name="Hortic Res">
        <title>The domestication of Cucurbita argyrosperma as revealed by the genome of its wild relative.</title>
        <authorList>
            <person name="Barrera-Redondo J."/>
            <person name="Sanchez-de la Vega G."/>
            <person name="Aguirre-Liguori J.A."/>
            <person name="Castellanos-Morales G."/>
            <person name="Gutierrez-Guerrero Y.T."/>
            <person name="Aguirre-Dugua X."/>
            <person name="Aguirre-Planter E."/>
            <person name="Tenaillon M.I."/>
            <person name="Lira-Saade R."/>
            <person name="Eguiarte L.E."/>
        </authorList>
    </citation>
    <scope>NUCLEOTIDE SEQUENCE [LARGE SCALE GENOMIC DNA]</scope>
    <source>
        <strain evidence="9">JBR-2021</strain>
    </source>
</reference>
<dbReference type="SMART" id="SM01019">
    <property type="entry name" value="B3"/>
    <property type="match status" value="1"/>
</dbReference>
<dbReference type="Proteomes" id="UP000685013">
    <property type="component" value="Chromosome 19"/>
</dbReference>
<feature type="domain" description="TF-B3" evidence="8">
    <location>
        <begin position="175"/>
        <end position="266"/>
    </location>
</feature>
<keyword evidence="5" id="KW-0496">Mitochondrion</keyword>
<dbReference type="PROSITE" id="PS51375">
    <property type="entry name" value="PPR"/>
    <property type="match status" value="1"/>
</dbReference>
<dbReference type="InterPro" id="IPR002885">
    <property type="entry name" value="PPR_rpt"/>
</dbReference>
<gene>
    <name evidence="9" type="primary">PCMP-H66</name>
    <name evidence="9" type="ORF">SDJN03_28709</name>
</gene>
<feature type="region of interest" description="Disordered" evidence="7">
    <location>
        <begin position="273"/>
        <end position="294"/>
    </location>
</feature>
<evidence type="ECO:0000256" key="1">
    <source>
        <dbReference type="ARBA" id="ARBA00004173"/>
    </source>
</evidence>
<dbReference type="GO" id="GO:0009451">
    <property type="term" value="P:RNA modification"/>
    <property type="evidence" value="ECO:0007669"/>
    <property type="project" value="InterPro"/>
</dbReference>
<keyword evidence="4" id="KW-0809">Transit peptide</keyword>
<dbReference type="GO" id="GO:0005739">
    <property type="term" value="C:mitochondrion"/>
    <property type="evidence" value="ECO:0007669"/>
    <property type="project" value="UniProtKB-SubCell"/>
</dbReference>
<organism evidence="9 10">
    <name type="scientific">Cucurbita argyrosperma subsp. sororia</name>
    <dbReference type="NCBI Taxonomy" id="37648"/>
    <lineage>
        <taxon>Eukaryota</taxon>
        <taxon>Viridiplantae</taxon>
        <taxon>Streptophyta</taxon>
        <taxon>Embryophyta</taxon>
        <taxon>Tracheophyta</taxon>
        <taxon>Spermatophyta</taxon>
        <taxon>Magnoliopsida</taxon>
        <taxon>eudicotyledons</taxon>
        <taxon>Gunneridae</taxon>
        <taxon>Pentapetalae</taxon>
        <taxon>rosids</taxon>
        <taxon>fabids</taxon>
        <taxon>Cucurbitales</taxon>
        <taxon>Cucurbitaceae</taxon>
        <taxon>Cucurbiteae</taxon>
        <taxon>Cucurbita</taxon>
    </lineage>
</organism>
<comment type="similarity">
    <text evidence="2">Belongs to the PPR family. PCMP-H subfamily.</text>
</comment>
<feature type="compositionally biased region" description="Polar residues" evidence="7">
    <location>
        <begin position="280"/>
        <end position="294"/>
    </location>
</feature>
<evidence type="ECO:0000259" key="8">
    <source>
        <dbReference type="PROSITE" id="PS50863"/>
    </source>
</evidence>
<evidence type="ECO:0000256" key="7">
    <source>
        <dbReference type="SAM" id="MobiDB-lite"/>
    </source>
</evidence>
<sequence length="804" mass="92241">MSRLTTQEWTTHVELFVVALEILSREPITRKIEGNKLQFRDRNLQRKMVESNLTYEECRRQRLEENKKRMEELNLNKLADALKSSSPKSSPTKQLKRPRQPLDISSLSVRRSSRFADKPPPSYKEEPIEPLAGLRRTYQRRDLLNRVYASDVERQYAIDRARDLQSSLESRYPSFVKPMLQSHVTGGFWLGLPVHFCKAHLPLEDEMLTLVDEDENEFQTKYLAEKTGLSGGWRGFSIDHQLVDGDTLVFQLTKPTEFKVYIIRAYNLEDRENTHEDSDVTQLESNGKRNTGSGQINLKIKQLMARIPVSPSWKQVAKELQDQQVEGKSSSRSAFFSPIRIKYGTINVLADSLYSISYPQYPNPSQPNPQNFNYQQQRAPNQWSNQNQGLPQFGKPGQRNLQAENSYQLNNQAGIQRHAAQNHAPNALVSPIDELRRFCGEGKLKEAVELLKEGVKADADCFHELFELCGKSKSFENAKVVHDYFLQSTCRSDLQLNNKVLEMYGKCGSMSDAQRVFDHMPDRSIESWHLMIKGYADNGLGDEGLELFENMKKLGLQPDSQTFLFVMSACASASAVEEGFMYFESMKNDYHINPNMDHYLGLLGILGEPGHINEAFEYVEKLPMEPTVEVWETLKNYARIHGDVDLEDYAEELIVDLDPTKAASNKIPTPPPKKRSAISMLDGKNRIVEFRNPTLYKDDEKLKALKAMKEQGYVPDTRYVLHDIDQEAKEQALLYHSERLAIAYGLISTPARTPLRIIKNLRICGDCHNAIKIMSRIVGRELIVRDNKRFHHFKDGKCSCGDYW</sequence>
<feature type="non-terminal residue" evidence="9">
    <location>
        <position position="1"/>
    </location>
</feature>
<dbReference type="AlphaFoldDB" id="A0AAV6LY34"/>
<dbReference type="GO" id="GO:0008270">
    <property type="term" value="F:zinc ion binding"/>
    <property type="evidence" value="ECO:0007669"/>
    <property type="project" value="InterPro"/>
</dbReference>
<comment type="caution">
    <text evidence="9">The sequence shown here is derived from an EMBL/GenBank/DDBJ whole genome shotgun (WGS) entry which is preliminary data.</text>
</comment>
<dbReference type="InterPro" id="IPR003340">
    <property type="entry name" value="B3_DNA-bd"/>
</dbReference>
<accession>A0AAV6LY34</accession>
<evidence type="ECO:0000256" key="4">
    <source>
        <dbReference type="ARBA" id="ARBA00022946"/>
    </source>
</evidence>
<keyword evidence="3" id="KW-0677">Repeat</keyword>
<dbReference type="InterPro" id="IPR046960">
    <property type="entry name" value="PPR_At4g14850-like_plant"/>
</dbReference>
<dbReference type="Pfam" id="PF01535">
    <property type="entry name" value="PPR"/>
    <property type="match status" value="1"/>
</dbReference>
<evidence type="ECO:0000256" key="6">
    <source>
        <dbReference type="PROSITE-ProRule" id="PRU00708"/>
    </source>
</evidence>
<evidence type="ECO:0000313" key="9">
    <source>
        <dbReference type="EMBL" id="KAG6571981.1"/>
    </source>
</evidence>
<dbReference type="EMBL" id="JAGKQH010000019">
    <property type="protein sequence ID" value="KAG6571981.1"/>
    <property type="molecule type" value="Genomic_DNA"/>
</dbReference>
<dbReference type="NCBIfam" id="TIGR00756">
    <property type="entry name" value="PPR"/>
    <property type="match status" value="1"/>
</dbReference>
<feature type="region of interest" description="Disordered" evidence="7">
    <location>
        <begin position="79"/>
        <end position="130"/>
    </location>
</feature>
<evidence type="ECO:0000256" key="2">
    <source>
        <dbReference type="ARBA" id="ARBA00006643"/>
    </source>
</evidence>
<dbReference type="FunFam" id="1.25.40.10:FF:000503">
    <property type="entry name" value="Pentatricopeptide repeat-containing protein, mitochondrial"/>
    <property type="match status" value="1"/>
</dbReference>
<protein>
    <submittedName>
        <fullName evidence="9">Pentatricopeptide repeat-containing protein, mitochondrial</fullName>
    </submittedName>
</protein>
<dbReference type="PANTHER" id="PTHR47926:SF353">
    <property type="entry name" value="DYW DOMAIN-CONTAINING PROTEIN"/>
    <property type="match status" value="1"/>
</dbReference>
<dbReference type="GO" id="GO:0003723">
    <property type="term" value="F:RNA binding"/>
    <property type="evidence" value="ECO:0007669"/>
    <property type="project" value="InterPro"/>
</dbReference>
<dbReference type="Pfam" id="PF14432">
    <property type="entry name" value="DYW_deaminase"/>
    <property type="match status" value="1"/>
</dbReference>
<keyword evidence="10" id="KW-1185">Reference proteome</keyword>
<dbReference type="CDD" id="cd10017">
    <property type="entry name" value="B3_DNA"/>
    <property type="match status" value="1"/>
</dbReference>
<feature type="repeat" description="PPR" evidence="6">
    <location>
        <begin position="524"/>
        <end position="558"/>
    </location>
</feature>